<dbReference type="Pfam" id="PF08282">
    <property type="entry name" value="Hydrolase_3"/>
    <property type="match status" value="1"/>
</dbReference>
<comment type="caution">
    <text evidence="1">The sequence shown here is derived from an EMBL/GenBank/DDBJ whole genome shotgun (WGS) entry which is preliminary data.</text>
</comment>
<dbReference type="SUPFAM" id="SSF56784">
    <property type="entry name" value="HAD-like"/>
    <property type="match status" value="1"/>
</dbReference>
<reference evidence="1" key="1">
    <citation type="submission" date="2009-08" db="EMBL/GenBank/DDBJ databases">
        <authorList>
            <person name="Weinstock G."/>
            <person name="Sodergren E."/>
            <person name="Clifton S."/>
            <person name="Fulton L."/>
            <person name="Fulton B."/>
            <person name="Courtney L."/>
            <person name="Fronick C."/>
            <person name="Harrison M."/>
            <person name="Strong C."/>
            <person name="Farmer C."/>
            <person name="Delahaunty K."/>
            <person name="Markovic C."/>
            <person name="Hall O."/>
            <person name="Minx P."/>
            <person name="Tomlinson C."/>
            <person name="Mitreva M."/>
            <person name="Nelson J."/>
            <person name="Hou S."/>
            <person name="Wollam A."/>
            <person name="Pepin K.H."/>
            <person name="Johnson M."/>
            <person name="Bhonagiri V."/>
            <person name="Nash W.E."/>
            <person name="Warren W."/>
            <person name="Chinwalla A."/>
            <person name="Mardis E.R."/>
            <person name="Wilson R.K."/>
        </authorList>
    </citation>
    <scope>NUCLEOTIDE SEQUENCE [LARGE SCALE GENOMIC DNA]</scope>
    <source>
        <strain evidence="1">A2-165</strain>
    </source>
</reference>
<accession>C7H5Y5</accession>
<sequence length="85" mass="9616">MQYKLLASDFDNTLVPFGEPCPRPAVVKAVKKMQAAGGKFVLSTGRGYCVINKQQLGGHPVRLRHHQQTRIKILSDERPHPLRQR</sequence>
<evidence type="ECO:0000313" key="2">
    <source>
        <dbReference type="Proteomes" id="UP000004619"/>
    </source>
</evidence>
<keyword evidence="2" id="KW-1185">Reference proteome</keyword>
<dbReference type="RefSeq" id="WP_005932938.1">
    <property type="nucleotide sequence ID" value="NZ_GG697151.2"/>
</dbReference>
<organism evidence="1 2">
    <name type="scientific">Faecalibacterium duncaniae (strain DSM 17677 / JCM 31915 / A2-165)</name>
    <name type="common">Faecalibacterium prausnitzii</name>
    <dbReference type="NCBI Taxonomy" id="411483"/>
    <lineage>
        <taxon>Bacteria</taxon>
        <taxon>Bacillati</taxon>
        <taxon>Bacillota</taxon>
        <taxon>Clostridia</taxon>
        <taxon>Eubacteriales</taxon>
        <taxon>Oscillospiraceae</taxon>
        <taxon>Faecalibacterium</taxon>
    </lineage>
</organism>
<dbReference type="Gene3D" id="3.40.50.1000">
    <property type="entry name" value="HAD superfamily/HAD-like"/>
    <property type="match status" value="1"/>
</dbReference>
<protein>
    <submittedName>
        <fullName evidence="1">Uncharacterized protein</fullName>
    </submittedName>
</protein>
<dbReference type="eggNOG" id="COG0561">
    <property type="taxonomic scope" value="Bacteria"/>
</dbReference>
<dbReference type="HOGENOM" id="CLU_2507788_0_0_9"/>
<dbReference type="AlphaFoldDB" id="C7H5Y5"/>
<name>C7H5Y5_FAED2</name>
<proteinExistence type="predicted"/>
<dbReference type="STRING" id="411483.FAEPRAA2165_01709"/>
<evidence type="ECO:0000313" key="1">
    <source>
        <dbReference type="EMBL" id="EEU96689.1"/>
    </source>
</evidence>
<dbReference type="PATRIC" id="fig|411483.3.peg.1139"/>
<dbReference type="EMBL" id="ACOP02000046">
    <property type="protein sequence ID" value="EEU96689.1"/>
    <property type="molecule type" value="Genomic_DNA"/>
</dbReference>
<dbReference type="Proteomes" id="UP000004619">
    <property type="component" value="Unassembled WGS sequence"/>
</dbReference>
<dbReference type="InterPro" id="IPR036412">
    <property type="entry name" value="HAD-like_sf"/>
</dbReference>
<dbReference type="InterPro" id="IPR023214">
    <property type="entry name" value="HAD_sf"/>
</dbReference>
<gene>
    <name evidence="1" type="ORF">FAEPRAA2165_01709</name>
</gene>